<dbReference type="PROSITE" id="PS50006">
    <property type="entry name" value="FHA_DOMAIN"/>
    <property type="match status" value="1"/>
</dbReference>
<comment type="caution">
    <text evidence="2">The sequence shown here is derived from an EMBL/GenBank/DDBJ whole genome shotgun (WGS) entry which is preliminary data.</text>
</comment>
<dbReference type="CDD" id="cd00060">
    <property type="entry name" value="FHA"/>
    <property type="match status" value="1"/>
</dbReference>
<dbReference type="InterPro" id="IPR046883">
    <property type="entry name" value="T6SS_FHA_C"/>
</dbReference>
<sequence>MELIFEIVSYHRLSPEQTSKMCISDTLTFGRSENNDWHLPDPEKIVSGFHARVEKRVDGFYIYDLSTNGLYINRAVEALGTTNTHKLSEGDLLTFGDYEVSVSIINKTVPNEAMPSAPPIAQTIAQPAFAQHSKPVVSSPVQSPVQGIAPSTLFGDQPLASNNASNILVTNDLNDHFDVPQPIPEEWDTNILKTKVTNNPVFDEPLKPTIAPVAPVHSETAIPVQPVENKQQEYTAPIAATNTNFDAFIKGLGISESIKSEQLNDELLFEMGQSMQLMLMGLVESLRTRSALKSEFRINQTTFQQQENNPLKFSATIDDVFHNLFLKRSSSFLPSSKAITEAFNDTKKHDIALTAGTIGAIEGIFNQLAPTEIEKKTSRTLSLIS</sequence>
<gene>
    <name evidence="2" type="primary">tagH</name>
    <name evidence="2" type="ORF">L3081_14315</name>
</gene>
<dbReference type="SMART" id="SM00240">
    <property type="entry name" value="FHA"/>
    <property type="match status" value="1"/>
</dbReference>
<feature type="domain" description="FHA" evidence="1">
    <location>
        <begin position="27"/>
        <end position="77"/>
    </location>
</feature>
<protein>
    <submittedName>
        <fullName evidence="2">Type VI secretion system-associated FHA domain protein TagH</fullName>
    </submittedName>
</protein>
<name>A0ABS9X295_9GAMM</name>
<dbReference type="Proteomes" id="UP001139646">
    <property type="component" value="Unassembled WGS sequence"/>
</dbReference>
<dbReference type="Pfam" id="PF00498">
    <property type="entry name" value="FHA"/>
    <property type="match status" value="1"/>
</dbReference>
<evidence type="ECO:0000313" key="3">
    <source>
        <dbReference type="Proteomes" id="UP001139646"/>
    </source>
</evidence>
<dbReference type="InterPro" id="IPR000253">
    <property type="entry name" value="FHA_dom"/>
</dbReference>
<dbReference type="NCBIfam" id="TIGR03354">
    <property type="entry name" value="VI_FHA"/>
    <property type="match status" value="1"/>
</dbReference>
<accession>A0ABS9X295</accession>
<evidence type="ECO:0000259" key="1">
    <source>
        <dbReference type="PROSITE" id="PS50006"/>
    </source>
</evidence>
<dbReference type="InterPro" id="IPR017735">
    <property type="entry name" value="T6SS_FHA"/>
</dbReference>
<dbReference type="EMBL" id="JAKKSL010000002">
    <property type="protein sequence ID" value="MCI2284344.1"/>
    <property type="molecule type" value="Genomic_DNA"/>
</dbReference>
<evidence type="ECO:0000313" key="2">
    <source>
        <dbReference type="EMBL" id="MCI2284344.1"/>
    </source>
</evidence>
<dbReference type="Pfam" id="PF20232">
    <property type="entry name" value="T6SS_FHA_C"/>
    <property type="match status" value="1"/>
</dbReference>
<organism evidence="2 3">
    <name type="scientific">Colwellia maritima</name>
    <dbReference type="NCBI Taxonomy" id="2912588"/>
    <lineage>
        <taxon>Bacteria</taxon>
        <taxon>Pseudomonadati</taxon>
        <taxon>Pseudomonadota</taxon>
        <taxon>Gammaproteobacteria</taxon>
        <taxon>Alteromonadales</taxon>
        <taxon>Colwelliaceae</taxon>
        <taxon>Colwellia</taxon>
    </lineage>
</organism>
<reference evidence="2" key="1">
    <citation type="submission" date="2022-01" db="EMBL/GenBank/DDBJ databases">
        <title>Colwellia maritima, isolated from seawater.</title>
        <authorList>
            <person name="Kristyanto S."/>
            <person name="Jung J."/>
            <person name="Jeon C.O."/>
        </authorList>
    </citation>
    <scope>NUCLEOTIDE SEQUENCE</scope>
    <source>
        <strain evidence="2">MSW7</strain>
    </source>
</reference>
<proteinExistence type="predicted"/>
<keyword evidence="3" id="KW-1185">Reference proteome</keyword>